<accession>A0ABR1MHM7</accession>
<gene>
    <name evidence="2" type="ORF">IWX46DRAFT_579791</name>
</gene>
<sequence length="220" mass="24687">MPREERKAPLSKQGMARSWPRLCTREVREGEREREREREKKKDEVADCLDTRLATGTIPGTQLGIHLTSNCAASSFRAHTHVELKQLAPTGTASASYRSYPTPSPRQVLSVRRRDRPENESCQSTAAASQLTARLEKVAENVSQAADVSRTCQNVAFLESNRFSPIRAPGSLPHASRTWLTAYHSRNTERGMEKRPPAANKNHRIIREQLAAACSCRRRA</sequence>
<protein>
    <submittedName>
        <fullName evidence="2">Uncharacterized protein</fullName>
    </submittedName>
</protein>
<feature type="compositionally biased region" description="Basic and acidic residues" evidence="1">
    <location>
        <begin position="23"/>
        <end position="43"/>
    </location>
</feature>
<evidence type="ECO:0000313" key="2">
    <source>
        <dbReference type="EMBL" id="KAK7549509.1"/>
    </source>
</evidence>
<name>A0ABR1MHM7_9PEZI</name>
<dbReference type="Proteomes" id="UP001365128">
    <property type="component" value="Unassembled WGS sequence"/>
</dbReference>
<feature type="region of interest" description="Disordered" evidence="1">
    <location>
        <begin position="1"/>
        <end position="43"/>
    </location>
</feature>
<reference evidence="2 3" key="1">
    <citation type="submission" date="2024-04" db="EMBL/GenBank/DDBJ databases">
        <title>Phyllosticta paracitricarpa is synonymous to the EU quarantine fungus P. citricarpa based on phylogenomic analyses.</title>
        <authorList>
            <consortium name="Lawrence Berkeley National Laboratory"/>
            <person name="Van Ingen-Buijs V.A."/>
            <person name="Van Westerhoven A.C."/>
            <person name="Haridas S."/>
            <person name="Skiadas P."/>
            <person name="Martin F."/>
            <person name="Groenewald J.Z."/>
            <person name="Crous P.W."/>
            <person name="Seidl M.F."/>
        </authorList>
    </citation>
    <scope>NUCLEOTIDE SEQUENCE [LARGE SCALE GENOMIC DNA]</scope>
    <source>
        <strain evidence="2 3">CBS 122670</strain>
    </source>
</reference>
<feature type="compositionally biased region" description="Polar residues" evidence="1">
    <location>
        <begin position="92"/>
        <end position="107"/>
    </location>
</feature>
<comment type="caution">
    <text evidence="2">The sequence shown here is derived from an EMBL/GenBank/DDBJ whole genome shotgun (WGS) entry which is preliminary data.</text>
</comment>
<keyword evidence="3" id="KW-1185">Reference proteome</keyword>
<proteinExistence type="predicted"/>
<organism evidence="2 3">
    <name type="scientific">Phyllosticta citricarpa</name>
    <dbReference type="NCBI Taxonomy" id="55181"/>
    <lineage>
        <taxon>Eukaryota</taxon>
        <taxon>Fungi</taxon>
        <taxon>Dikarya</taxon>
        <taxon>Ascomycota</taxon>
        <taxon>Pezizomycotina</taxon>
        <taxon>Dothideomycetes</taxon>
        <taxon>Dothideomycetes incertae sedis</taxon>
        <taxon>Botryosphaeriales</taxon>
        <taxon>Phyllostictaceae</taxon>
        <taxon>Phyllosticta</taxon>
    </lineage>
</organism>
<dbReference type="EMBL" id="JBBPDW010000009">
    <property type="protein sequence ID" value="KAK7549509.1"/>
    <property type="molecule type" value="Genomic_DNA"/>
</dbReference>
<evidence type="ECO:0000256" key="1">
    <source>
        <dbReference type="SAM" id="MobiDB-lite"/>
    </source>
</evidence>
<feature type="region of interest" description="Disordered" evidence="1">
    <location>
        <begin position="92"/>
        <end position="127"/>
    </location>
</feature>
<evidence type="ECO:0000313" key="3">
    <source>
        <dbReference type="Proteomes" id="UP001365128"/>
    </source>
</evidence>